<evidence type="ECO:0000313" key="1">
    <source>
        <dbReference type="EMBL" id="MCD7465918.1"/>
    </source>
</evidence>
<proteinExistence type="predicted"/>
<name>A0ABS8T4N9_DATST</name>
<reference evidence="1 2" key="1">
    <citation type="journal article" date="2021" name="BMC Genomics">
        <title>Datura genome reveals duplications of psychoactive alkaloid biosynthetic genes and high mutation rate following tissue culture.</title>
        <authorList>
            <person name="Rajewski A."/>
            <person name="Carter-House D."/>
            <person name="Stajich J."/>
            <person name="Litt A."/>
        </authorList>
    </citation>
    <scope>NUCLEOTIDE SEQUENCE [LARGE SCALE GENOMIC DNA]</scope>
    <source>
        <strain evidence="1">AR-01</strain>
    </source>
</reference>
<evidence type="ECO:0000313" key="2">
    <source>
        <dbReference type="Proteomes" id="UP000823775"/>
    </source>
</evidence>
<dbReference type="EMBL" id="JACEIK010001096">
    <property type="protein sequence ID" value="MCD7465918.1"/>
    <property type="molecule type" value="Genomic_DNA"/>
</dbReference>
<sequence>MMVSFAKDKWLILGAINWCSYRNPSNQIFRESLSISDSNFATMTNREGSEMGSPHLKPCFRLGKIMPT</sequence>
<comment type="caution">
    <text evidence="1">The sequence shown here is derived from an EMBL/GenBank/DDBJ whole genome shotgun (WGS) entry which is preliminary data.</text>
</comment>
<accession>A0ABS8T4N9</accession>
<feature type="non-terminal residue" evidence="1">
    <location>
        <position position="68"/>
    </location>
</feature>
<gene>
    <name evidence="1" type="ORF">HAX54_002133</name>
</gene>
<dbReference type="Proteomes" id="UP000823775">
    <property type="component" value="Unassembled WGS sequence"/>
</dbReference>
<organism evidence="1 2">
    <name type="scientific">Datura stramonium</name>
    <name type="common">Jimsonweed</name>
    <name type="synonym">Common thornapple</name>
    <dbReference type="NCBI Taxonomy" id="4076"/>
    <lineage>
        <taxon>Eukaryota</taxon>
        <taxon>Viridiplantae</taxon>
        <taxon>Streptophyta</taxon>
        <taxon>Embryophyta</taxon>
        <taxon>Tracheophyta</taxon>
        <taxon>Spermatophyta</taxon>
        <taxon>Magnoliopsida</taxon>
        <taxon>eudicotyledons</taxon>
        <taxon>Gunneridae</taxon>
        <taxon>Pentapetalae</taxon>
        <taxon>asterids</taxon>
        <taxon>lamiids</taxon>
        <taxon>Solanales</taxon>
        <taxon>Solanaceae</taxon>
        <taxon>Solanoideae</taxon>
        <taxon>Datureae</taxon>
        <taxon>Datura</taxon>
    </lineage>
</organism>
<protein>
    <submittedName>
        <fullName evidence="1">Uncharacterized protein</fullName>
    </submittedName>
</protein>
<keyword evidence="2" id="KW-1185">Reference proteome</keyword>